<keyword evidence="2" id="KW-0472">Membrane</keyword>
<organism evidence="3 4">
    <name type="scientific">Streptomyces lasiicapitis</name>
    <dbReference type="NCBI Taxonomy" id="1923961"/>
    <lineage>
        <taxon>Bacteria</taxon>
        <taxon>Bacillati</taxon>
        <taxon>Actinomycetota</taxon>
        <taxon>Actinomycetes</taxon>
        <taxon>Kitasatosporales</taxon>
        <taxon>Streptomycetaceae</taxon>
        <taxon>Streptomyces</taxon>
    </lineage>
</organism>
<evidence type="ECO:0000313" key="3">
    <source>
        <dbReference type="EMBL" id="GGO41630.1"/>
    </source>
</evidence>
<evidence type="ECO:0000256" key="2">
    <source>
        <dbReference type="SAM" id="Phobius"/>
    </source>
</evidence>
<dbReference type="Proteomes" id="UP000656881">
    <property type="component" value="Unassembled WGS sequence"/>
</dbReference>
<keyword evidence="4" id="KW-1185">Reference proteome</keyword>
<sequence>MARADGDETRAERATRNDISGEVAGPAIQAGSIGHLHVTVTGSSSPAGSGPEKPAEGSGRPAGTRRWRRGGSARKAITGMGGGKPRRLVVSAIGVAVLSAIGGALAFQPQIRGLVSGTASGPDFAASVEAVRLDDEGWWAATSGDFRPTSAQSRFLAEPMSTTSEKYDDFLGSTGAVNVGEQTLRLTLTGRRDQQVNVLDVRPVIVRRASPLAGTLFAVGSQAGSATFQVIYDLDRPNPVARKAVRDTDFSESNPDAGAVRPGPPFFADTTITLRRDEQNVLVLRARTERFHVAFRLKVTYMLGDRRKYMIVDDHGRPFQVSGVSRSPDGEERYGRVFSMQSDYSMCQTVGPDVDAARQCQGI</sequence>
<feature type="region of interest" description="Disordered" evidence="1">
    <location>
        <begin position="1"/>
        <end position="82"/>
    </location>
</feature>
<name>A0ABQ2LQE7_9ACTN</name>
<comment type="caution">
    <text evidence="3">The sequence shown here is derived from an EMBL/GenBank/DDBJ whole genome shotgun (WGS) entry which is preliminary data.</text>
</comment>
<keyword evidence="2" id="KW-1133">Transmembrane helix</keyword>
<keyword evidence="2" id="KW-0812">Transmembrane</keyword>
<feature type="transmembrane region" description="Helical" evidence="2">
    <location>
        <begin position="88"/>
        <end position="107"/>
    </location>
</feature>
<feature type="compositionally biased region" description="Basic residues" evidence="1">
    <location>
        <begin position="63"/>
        <end position="72"/>
    </location>
</feature>
<evidence type="ECO:0000256" key="1">
    <source>
        <dbReference type="SAM" id="MobiDB-lite"/>
    </source>
</evidence>
<dbReference type="EMBL" id="BMNG01000004">
    <property type="protein sequence ID" value="GGO41630.1"/>
    <property type="molecule type" value="Genomic_DNA"/>
</dbReference>
<protein>
    <submittedName>
        <fullName evidence="3">Uncharacterized protein</fullName>
    </submittedName>
</protein>
<feature type="compositionally biased region" description="Basic and acidic residues" evidence="1">
    <location>
        <begin position="1"/>
        <end position="16"/>
    </location>
</feature>
<accession>A0ABQ2LQE7</accession>
<proteinExistence type="predicted"/>
<gene>
    <name evidence="3" type="ORF">GCM10012286_21710</name>
</gene>
<evidence type="ECO:0000313" key="4">
    <source>
        <dbReference type="Proteomes" id="UP000656881"/>
    </source>
</evidence>
<reference evidence="4" key="1">
    <citation type="journal article" date="2019" name="Int. J. Syst. Evol. Microbiol.">
        <title>The Global Catalogue of Microorganisms (GCM) 10K type strain sequencing project: providing services to taxonomists for standard genome sequencing and annotation.</title>
        <authorList>
            <consortium name="The Broad Institute Genomics Platform"/>
            <consortium name="The Broad Institute Genome Sequencing Center for Infectious Disease"/>
            <person name="Wu L."/>
            <person name="Ma J."/>
        </authorList>
    </citation>
    <scope>NUCLEOTIDE SEQUENCE [LARGE SCALE GENOMIC DNA]</scope>
    <source>
        <strain evidence="4">CGMCC 4.7349</strain>
    </source>
</reference>